<dbReference type="SUPFAM" id="SSF63829">
    <property type="entry name" value="Calcium-dependent phosphotriesterase"/>
    <property type="match status" value="3"/>
</dbReference>
<dbReference type="InterPro" id="IPR036890">
    <property type="entry name" value="HATPase_C_sf"/>
</dbReference>
<dbReference type="InterPro" id="IPR005467">
    <property type="entry name" value="His_kinase_dom"/>
</dbReference>
<dbReference type="SUPFAM" id="SSF47384">
    <property type="entry name" value="Homodimeric domain of signal transducing histidine kinase"/>
    <property type="match status" value="1"/>
</dbReference>
<dbReference type="InterPro" id="IPR011123">
    <property type="entry name" value="Y_Y_Y"/>
</dbReference>
<reference evidence="17 18" key="1">
    <citation type="submission" date="2018-07" db="EMBL/GenBank/DDBJ databases">
        <title>Chitinophaga K2CV101002-2 sp. nov., isolated from a monsoon evergreen broad-leaved forest soil.</title>
        <authorList>
            <person name="Lv Y."/>
        </authorList>
    </citation>
    <scope>NUCLEOTIDE SEQUENCE [LARGE SCALE GENOMIC DNA]</scope>
    <source>
        <strain evidence="17 18">GDMCC 1.1288</strain>
    </source>
</reference>
<evidence type="ECO:0000256" key="11">
    <source>
        <dbReference type="PROSITE-ProRule" id="PRU00169"/>
    </source>
</evidence>
<dbReference type="SMART" id="SM00387">
    <property type="entry name" value="HATPase_c"/>
    <property type="match status" value="1"/>
</dbReference>
<dbReference type="EMBL" id="QPMM01000014">
    <property type="protein sequence ID" value="RFS19282.1"/>
    <property type="molecule type" value="Genomic_DNA"/>
</dbReference>
<dbReference type="Gene3D" id="2.130.10.10">
    <property type="entry name" value="YVTN repeat-like/Quinoprotein amine dehydrogenase"/>
    <property type="match status" value="2"/>
</dbReference>
<keyword evidence="13" id="KW-0732">Signal</keyword>
<dbReference type="PANTHER" id="PTHR43547">
    <property type="entry name" value="TWO-COMPONENT HISTIDINE KINASE"/>
    <property type="match status" value="1"/>
</dbReference>
<evidence type="ECO:0000256" key="12">
    <source>
        <dbReference type="SAM" id="Phobius"/>
    </source>
</evidence>
<dbReference type="Gene3D" id="2.60.40.10">
    <property type="entry name" value="Immunoglobulins"/>
    <property type="match status" value="1"/>
</dbReference>
<dbReference type="Gene3D" id="3.30.565.10">
    <property type="entry name" value="Histidine kinase-like ATPase, C-terminal domain"/>
    <property type="match status" value="1"/>
</dbReference>
<evidence type="ECO:0000259" key="14">
    <source>
        <dbReference type="PROSITE" id="PS01124"/>
    </source>
</evidence>
<dbReference type="SUPFAM" id="SSF55874">
    <property type="entry name" value="ATPase domain of HSP90 chaperone/DNA topoisomerase II/histidine kinase"/>
    <property type="match status" value="1"/>
</dbReference>
<dbReference type="InterPro" id="IPR015943">
    <property type="entry name" value="WD40/YVTN_repeat-like_dom_sf"/>
</dbReference>
<dbReference type="PRINTS" id="PR00344">
    <property type="entry name" value="BCTRLSENSOR"/>
</dbReference>
<dbReference type="InterPro" id="IPR003594">
    <property type="entry name" value="HATPase_dom"/>
</dbReference>
<keyword evidence="9" id="KW-0805">Transcription regulation</keyword>
<keyword evidence="3 11" id="KW-0597">Phosphoprotein</keyword>
<dbReference type="SMART" id="SM00388">
    <property type="entry name" value="HisKA"/>
    <property type="match status" value="1"/>
</dbReference>
<dbReference type="Pfam" id="PF00512">
    <property type="entry name" value="HisKA"/>
    <property type="match status" value="1"/>
</dbReference>
<evidence type="ECO:0000256" key="7">
    <source>
        <dbReference type="ARBA" id="ARBA00022840"/>
    </source>
</evidence>
<dbReference type="InterPro" id="IPR013783">
    <property type="entry name" value="Ig-like_fold"/>
</dbReference>
<keyword evidence="5" id="KW-0547">Nucleotide-binding</keyword>
<evidence type="ECO:0000313" key="18">
    <source>
        <dbReference type="Proteomes" id="UP000260644"/>
    </source>
</evidence>
<feature type="signal peptide" evidence="13">
    <location>
        <begin position="1"/>
        <end position="19"/>
    </location>
</feature>
<dbReference type="InterPro" id="IPR018060">
    <property type="entry name" value="HTH_AraC"/>
</dbReference>
<keyword evidence="18" id="KW-1185">Reference proteome</keyword>
<dbReference type="PROSITE" id="PS50110">
    <property type="entry name" value="RESPONSE_REGULATORY"/>
    <property type="match status" value="1"/>
</dbReference>
<evidence type="ECO:0000256" key="3">
    <source>
        <dbReference type="ARBA" id="ARBA00022553"/>
    </source>
</evidence>
<evidence type="ECO:0000256" key="5">
    <source>
        <dbReference type="ARBA" id="ARBA00022741"/>
    </source>
</evidence>
<dbReference type="CDD" id="cd16922">
    <property type="entry name" value="HATPase_EvgS-ArcB-TorS-like"/>
    <property type="match status" value="1"/>
</dbReference>
<dbReference type="PROSITE" id="PS01124">
    <property type="entry name" value="HTH_ARAC_FAMILY_2"/>
    <property type="match status" value="1"/>
</dbReference>
<feature type="transmembrane region" description="Helical" evidence="12">
    <location>
        <begin position="796"/>
        <end position="821"/>
    </location>
</feature>
<evidence type="ECO:0000259" key="15">
    <source>
        <dbReference type="PROSITE" id="PS50109"/>
    </source>
</evidence>
<keyword evidence="12" id="KW-1133">Transmembrane helix</keyword>
<comment type="caution">
    <text evidence="17">The sequence shown here is derived from an EMBL/GenBank/DDBJ whole genome shotgun (WGS) entry which is preliminary data.</text>
</comment>
<evidence type="ECO:0000256" key="8">
    <source>
        <dbReference type="ARBA" id="ARBA00023012"/>
    </source>
</evidence>
<evidence type="ECO:0000256" key="10">
    <source>
        <dbReference type="ARBA" id="ARBA00023163"/>
    </source>
</evidence>
<dbReference type="SMART" id="SM00448">
    <property type="entry name" value="REC"/>
    <property type="match status" value="1"/>
</dbReference>
<evidence type="ECO:0000313" key="17">
    <source>
        <dbReference type="EMBL" id="RFS19282.1"/>
    </source>
</evidence>
<dbReference type="PANTHER" id="PTHR43547:SF2">
    <property type="entry name" value="HYBRID SIGNAL TRANSDUCTION HISTIDINE KINASE C"/>
    <property type="match status" value="1"/>
</dbReference>
<evidence type="ECO:0000256" key="2">
    <source>
        <dbReference type="ARBA" id="ARBA00012438"/>
    </source>
</evidence>
<dbReference type="Gene3D" id="1.10.287.130">
    <property type="match status" value="1"/>
</dbReference>
<dbReference type="OrthoDB" id="1489484at2"/>
<keyword evidence="12" id="KW-0812">Transmembrane</keyword>
<dbReference type="Pfam" id="PF00072">
    <property type="entry name" value="Response_reg"/>
    <property type="match status" value="1"/>
</dbReference>
<keyword evidence="8" id="KW-0902">Two-component regulatory system</keyword>
<proteinExistence type="predicted"/>
<dbReference type="Pfam" id="PF02518">
    <property type="entry name" value="HATPase_c"/>
    <property type="match status" value="1"/>
</dbReference>
<keyword evidence="10" id="KW-0804">Transcription</keyword>
<dbReference type="FunFam" id="2.60.40.10:FF:000791">
    <property type="entry name" value="Two-component system sensor histidine kinase/response regulator"/>
    <property type="match status" value="1"/>
</dbReference>
<feature type="chain" id="PRO_5017772456" description="histidine kinase" evidence="13">
    <location>
        <begin position="20"/>
        <end position="1363"/>
    </location>
</feature>
<dbReference type="SMART" id="SM00342">
    <property type="entry name" value="HTH_ARAC"/>
    <property type="match status" value="1"/>
</dbReference>
<dbReference type="InterPro" id="IPR003661">
    <property type="entry name" value="HisK_dim/P_dom"/>
</dbReference>
<dbReference type="Proteomes" id="UP000260644">
    <property type="component" value="Unassembled WGS sequence"/>
</dbReference>
<evidence type="ECO:0000259" key="16">
    <source>
        <dbReference type="PROSITE" id="PS50110"/>
    </source>
</evidence>
<accession>A0A3E1Y3S0</accession>
<dbReference type="Gene3D" id="3.40.50.2300">
    <property type="match status" value="1"/>
</dbReference>
<keyword evidence="6" id="KW-0418">Kinase</keyword>
<dbReference type="CDD" id="cd17574">
    <property type="entry name" value="REC_OmpR"/>
    <property type="match status" value="1"/>
</dbReference>
<evidence type="ECO:0000256" key="13">
    <source>
        <dbReference type="SAM" id="SignalP"/>
    </source>
</evidence>
<dbReference type="InterPro" id="IPR036097">
    <property type="entry name" value="HisK_dim/P_sf"/>
</dbReference>
<organism evidence="17 18">
    <name type="scientific">Chitinophaga silvatica</name>
    <dbReference type="NCBI Taxonomy" id="2282649"/>
    <lineage>
        <taxon>Bacteria</taxon>
        <taxon>Pseudomonadati</taxon>
        <taxon>Bacteroidota</taxon>
        <taxon>Chitinophagia</taxon>
        <taxon>Chitinophagales</taxon>
        <taxon>Chitinophagaceae</taxon>
        <taxon>Chitinophaga</taxon>
    </lineage>
</organism>
<dbReference type="PROSITE" id="PS50109">
    <property type="entry name" value="HIS_KIN"/>
    <property type="match status" value="1"/>
</dbReference>
<feature type="domain" description="HTH araC/xylS-type" evidence="14">
    <location>
        <begin position="1256"/>
        <end position="1355"/>
    </location>
</feature>
<dbReference type="InterPro" id="IPR009057">
    <property type="entry name" value="Homeodomain-like_sf"/>
</dbReference>
<sequence>MFRILVILASFAYSSVLFAQTYPQQFESIDHRRGLSSNQINCIAKDASGFVWFGTLAGLNRFDGYTFRVFRHKPGDTTTVGDDFINQIVPGPHQMLWVQTPNGWNIYDPGKENFIVHLQQHLAAMQLPNEEFSAIVPDAEGCYWFIVSGKGAYRYNPSTRKSIHFTKVNGQLYSDHVSALSTDHRGNIWIAYTEGVLDQFNKNANQLIHRTTGIALLTGAAEIDYKMFIDPDNDVWLYKAGQMKGLFYFQSATGKMQMWQKDKGPLRLNNDIINGITVDNNNRIWIATDHGGVNIIDKKNGQINYVLHSEREEKSLAQNSINAIYKDDAGIIWLGSFKKGVNYYHESSPHFPLFQHHPNLPSLPFNDVNRFVEDHLGNLWIGTNGGGLLYYDRAKNTFKRYLYDPAGGNVIVSLLIDRQGKLWIGTYYGGLYSYDGRQFTNYRHQQNDPNSLADDRIWELYEDSNGVLWVGTLSEGVLSLDRKTGKFTRYKPSGNKSNYIAAIMEDKQSNIWLGTSSGIDVLDKHASLLRHFEHIENDKASLSNNIVTAMVQDSRGLTWIATNDGLNWYNPATKTFNAFRQEEGLPDNVILTLLEDDDKQLWVSTPNGLSRITVTMKAGIPTLKFRNFDETDGLQGRQFNENAALKTKNGELVFGGANGFNIFKPTEFGEHSLPPKVILTGLQLFNQEVQIGKPYNGRIVLPESIAHTKELVLKYNQNIFAVEFAALGYLNAHKTRYAYRLEGFSDDWLVTDGNIRKATFTNLNPGKYTLLVKAAGENGDWSTTPLALNIRILPPWWLTEVAIASYIILLIASFVFGRYLILRRAKANFRIQRERQEARQLHELDMMKIRFFTNVSHEFRTPLSLIISPIEKMLSKAGQNEDQQQFKLIHRNARRLLILVNQLLDFRKLEEQELKLHKSGGDIIGFIREAVLSFSDLAENKGMKFTFSSNCEQLFTAFDHDKIERVVFNLLSNAFKFTFSGGSIDVLLTLKKEAGSQALEISVKDTGIGISKDKQEQIFERFFQSALPNSLLNQGSGIGLSITKEFVRLHGGTISVSSELNVGSCFTVSLPVNPISEINILTEEIKVSASVTKPAEVRKPVKGKLKTILLVEDNEDFRFYIKDNLKEHFNIIEAGDGKAGWQKALSEHPDLIVSDISMPEMNGIDLCRKIREDSRTHFIPLILLTAMAGEQQQLEGLQTGASDYITKPFNAEILISKISNLLSQQEAIRKTYQKQVKVEASVPEKPEVSSEEDFVKRALAYIEQNIGNADLSVEDLSKEMCMSRAALYKKMFSLTGQAPAEFIRNIRLQRALHLLEQGGTTVAEVAYQVGFNNPKYFARYFKEVYHVLPSTYLDARKRNNLSS</sequence>
<dbReference type="SUPFAM" id="SSF52172">
    <property type="entry name" value="CheY-like"/>
    <property type="match status" value="1"/>
</dbReference>
<dbReference type="InterPro" id="IPR011110">
    <property type="entry name" value="Reg_prop"/>
</dbReference>
<dbReference type="Pfam" id="PF07495">
    <property type="entry name" value="Y_Y_Y"/>
    <property type="match status" value="1"/>
</dbReference>
<dbReference type="GO" id="GO:0000155">
    <property type="term" value="F:phosphorelay sensor kinase activity"/>
    <property type="evidence" value="ECO:0007669"/>
    <property type="project" value="InterPro"/>
</dbReference>
<keyword evidence="4" id="KW-0808">Transferase</keyword>
<dbReference type="InterPro" id="IPR011006">
    <property type="entry name" value="CheY-like_superfamily"/>
</dbReference>
<dbReference type="Pfam" id="PF07494">
    <property type="entry name" value="Reg_prop"/>
    <property type="match status" value="8"/>
</dbReference>
<dbReference type="SUPFAM" id="SSF46689">
    <property type="entry name" value="Homeodomain-like"/>
    <property type="match status" value="1"/>
</dbReference>
<dbReference type="EC" id="2.7.13.3" evidence="2"/>
<feature type="modified residue" description="4-aspartylphosphate" evidence="11">
    <location>
        <position position="1155"/>
    </location>
</feature>
<dbReference type="Gene3D" id="1.10.10.60">
    <property type="entry name" value="Homeodomain-like"/>
    <property type="match status" value="1"/>
</dbReference>
<feature type="domain" description="Response regulatory" evidence="16">
    <location>
        <begin position="1107"/>
        <end position="1222"/>
    </location>
</feature>
<gene>
    <name evidence="17" type="ORF">DVR12_23905</name>
</gene>
<name>A0A3E1Y3S0_9BACT</name>
<protein>
    <recommendedName>
        <fullName evidence="2">histidine kinase</fullName>
        <ecNumber evidence="2">2.7.13.3</ecNumber>
    </recommendedName>
</protein>
<keyword evidence="7" id="KW-0067">ATP-binding</keyword>
<dbReference type="FunFam" id="3.30.565.10:FF:000037">
    <property type="entry name" value="Hybrid sensor histidine kinase/response regulator"/>
    <property type="match status" value="1"/>
</dbReference>
<dbReference type="Pfam" id="PF12833">
    <property type="entry name" value="HTH_18"/>
    <property type="match status" value="1"/>
</dbReference>
<dbReference type="GO" id="GO:0003700">
    <property type="term" value="F:DNA-binding transcription factor activity"/>
    <property type="evidence" value="ECO:0007669"/>
    <property type="project" value="InterPro"/>
</dbReference>
<evidence type="ECO:0000256" key="4">
    <source>
        <dbReference type="ARBA" id="ARBA00022679"/>
    </source>
</evidence>
<keyword evidence="12" id="KW-0472">Membrane</keyword>
<dbReference type="CDD" id="cd00082">
    <property type="entry name" value="HisKA"/>
    <property type="match status" value="1"/>
</dbReference>
<dbReference type="GO" id="GO:0005524">
    <property type="term" value="F:ATP binding"/>
    <property type="evidence" value="ECO:0007669"/>
    <property type="project" value="UniProtKB-KW"/>
</dbReference>
<evidence type="ECO:0000256" key="1">
    <source>
        <dbReference type="ARBA" id="ARBA00000085"/>
    </source>
</evidence>
<dbReference type="FunFam" id="1.10.287.130:FF:000045">
    <property type="entry name" value="Two-component system sensor histidine kinase/response regulator"/>
    <property type="match status" value="1"/>
</dbReference>
<dbReference type="GO" id="GO:0043565">
    <property type="term" value="F:sequence-specific DNA binding"/>
    <property type="evidence" value="ECO:0007669"/>
    <property type="project" value="InterPro"/>
</dbReference>
<dbReference type="RefSeq" id="WP_116978335.1">
    <property type="nucleotide sequence ID" value="NZ_QPMM01000014.1"/>
</dbReference>
<evidence type="ECO:0000256" key="9">
    <source>
        <dbReference type="ARBA" id="ARBA00023015"/>
    </source>
</evidence>
<dbReference type="InterPro" id="IPR001789">
    <property type="entry name" value="Sig_transdc_resp-reg_receiver"/>
</dbReference>
<feature type="domain" description="Histidine kinase" evidence="15">
    <location>
        <begin position="854"/>
        <end position="1074"/>
    </location>
</feature>
<dbReference type="InterPro" id="IPR004358">
    <property type="entry name" value="Sig_transdc_His_kin-like_C"/>
</dbReference>
<comment type="catalytic activity">
    <reaction evidence="1">
        <text>ATP + protein L-histidine = ADP + protein N-phospho-L-histidine.</text>
        <dbReference type="EC" id="2.7.13.3"/>
    </reaction>
</comment>
<evidence type="ECO:0000256" key="6">
    <source>
        <dbReference type="ARBA" id="ARBA00022777"/>
    </source>
</evidence>